<evidence type="ECO:0000313" key="2">
    <source>
        <dbReference type="EMBL" id="TDX59284.1"/>
    </source>
</evidence>
<dbReference type="Proteomes" id="UP000295832">
    <property type="component" value="Unassembled WGS sequence"/>
</dbReference>
<dbReference type="EMBL" id="SOEG01000001">
    <property type="protein sequence ID" value="TDX59284.1"/>
    <property type="molecule type" value="Genomic_DNA"/>
</dbReference>
<feature type="signal peptide" evidence="1">
    <location>
        <begin position="1"/>
        <end position="22"/>
    </location>
</feature>
<organism evidence="2 3">
    <name type="scientific">Orenia marismortui</name>
    <dbReference type="NCBI Taxonomy" id="46469"/>
    <lineage>
        <taxon>Bacteria</taxon>
        <taxon>Bacillati</taxon>
        <taxon>Bacillota</taxon>
        <taxon>Clostridia</taxon>
        <taxon>Halanaerobiales</taxon>
        <taxon>Halobacteroidaceae</taxon>
        <taxon>Orenia</taxon>
    </lineage>
</organism>
<accession>A0A4R8HLN2</accession>
<gene>
    <name evidence="2" type="ORF">C7959_101171</name>
</gene>
<reference evidence="2 3" key="1">
    <citation type="submission" date="2019-03" db="EMBL/GenBank/DDBJ databases">
        <title>Subsurface microbial communities from deep shales in Ohio and West Virginia, USA.</title>
        <authorList>
            <person name="Wrighton K."/>
        </authorList>
    </citation>
    <scope>NUCLEOTIDE SEQUENCE [LARGE SCALE GENOMIC DNA]</scope>
    <source>
        <strain evidence="2 3">MSL 6dP</strain>
    </source>
</reference>
<dbReference type="AlphaFoldDB" id="A0A4R8HLN2"/>
<evidence type="ECO:0000256" key="1">
    <source>
        <dbReference type="SAM" id="SignalP"/>
    </source>
</evidence>
<dbReference type="RefSeq" id="WP_134114317.1">
    <property type="nucleotide sequence ID" value="NZ_SOEG01000001.1"/>
</dbReference>
<sequence>MLRNITIYLLCLICLFSVVVHADVSSGGIFEKEEDGYLDWEKSVVRATGFGIAPSYVKNKSQAIIMAREAAITMAQRRLLEIIKGVRIDSEQTVENAQIKSDLIKKKVSGLVKGAQIVEEKKMDNRSYMIVVELQFYGKDGIIKAIFPTLKDNLSSANNSDQIISESQEDVDENYNDIEVEEDYTGVIITTSSDLSPALSPKIYNEDGRVVYSIDQVKTDEVITNGIVSYSRSLIDAKNNSLIGDNPLIINAQGVRGEYKTDLILSHEDSLLLEKVGRSGIFSQSKVVIVLN</sequence>
<keyword evidence="2" id="KW-0449">Lipoprotein</keyword>
<feature type="chain" id="PRO_5020995840" evidence="1">
    <location>
        <begin position="23"/>
        <end position="292"/>
    </location>
</feature>
<protein>
    <submittedName>
        <fullName evidence="2">LPP20 lipoprotein</fullName>
    </submittedName>
</protein>
<dbReference type="STRING" id="926561.GCA_000379025_00875"/>
<name>A0A4R8HLN2_9FIRM</name>
<keyword evidence="1" id="KW-0732">Signal</keyword>
<comment type="caution">
    <text evidence="2">The sequence shown here is derived from an EMBL/GenBank/DDBJ whole genome shotgun (WGS) entry which is preliminary data.</text>
</comment>
<keyword evidence="3" id="KW-1185">Reference proteome</keyword>
<proteinExistence type="predicted"/>
<evidence type="ECO:0000313" key="3">
    <source>
        <dbReference type="Proteomes" id="UP000295832"/>
    </source>
</evidence>